<dbReference type="GO" id="GO:0004843">
    <property type="term" value="F:cysteine-type deubiquitinase activity"/>
    <property type="evidence" value="ECO:0007669"/>
    <property type="project" value="UniProtKB-UniRule"/>
</dbReference>
<comment type="function">
    <text evidence="7">Recognizes and hydrolyzes the peptide bond at the C-terminal Gly of ubiquitin. Involved in the processing of poly-ubiquitin precursors as well as that of ubiquitinated proteins.</text>
</comment>
<evidence type="ECO:0000256" key="8">
    <source>
        <dbReference type="SAM" id="Phobius"/>
    </source>
</evidence>
<name>A0AAV9FB54_ACOCL</name>
<dbReference type="InterPro" id="IPR018200">
    <property type="entry name" value="USP_CS"/>
</dbReference>
<dbReference type="AlphaFoldDB" id="A0AAV9FB54"/>
<dbReference type="PROSITE" id="PS00973">
    <property type="entry name" value="USP_2"/>
    <property type="match status" value="1"/>
</dbReference>
<proteinExistence type="inferred from homology"/>
<comment type="similarity">
    <text evidence="2 7">Belongs to the peptidase C19 family.</text>
</comment>
<dbReference type="InterPro" id="IPR001394">
    <property type="entry name" value="Peptidase_C19_UCH"/>
</dbReference>
<dbReference type="PROSITE" id="PS50235">
    <property type="entry name" value="USP_3"/>
    <property type="match status" value="1"/>
</dbReference>
<keyword evidence="8" id="KW-0812">Transmembrane</keyword>
<reference evidence="10" key="2">
    <citation type="submission" date="2023-06" db="EMBL/GenBank/DDBJ databases">
        <authorList>
            <person name="Ma L."/>
            <person name="Liu K.-W."/>
            <person name="Li Z."/>
            <person name="Hsiao Y.-Y."/>
            <person name="Qi Y."/>
            <person name="Fu T."/>
            <person name="Tang G."/>
            <person name="Zhang D."/>
            <person name="Sun W.-H."/>
            <person name="Liu D.-K."/>
            <person name="Li Y."/>
            <person name="Chen G.-Z."/>
            <person name="Liu X.-D."/>
            <person name="Liao X.-Y."/>
            <person name="Jiang Y.-T."/>
            <person name="Yu X."/>
            <person name="Hao Y."/>
            <person name="Huang J."/>
            <person name="Zhao X.-W."/>
            <person name="Ke S."/>
            <person name="Chen Y.-Y."/>
            <person name="Wu W.-L."/>
            <person name="Hsu J.-L."/>
            <person name="Lin Y.-F."/>
            <person name="Huang M.-D."/>
            <person name="Li C.-Y."/>
            <person name="Huang L."/>
            <person name="Wang Z.-W."/>
            <person name="Zhao X."/>
            <person name="Zhong W.-Y."/>
            <person name="Peng D.-H."/>
            <person name="Ahmad S."/>
            <person name="Lan S."/>
            <person name="Zhang J.-S."/>
            <person name="Tsai W.-C."/>
            <person name="Van De Peer Y."/>
            <person name="Liu Z.-J."/>
        </authorList>
    </citation>
    <scope>NUCLEOTIDE SEQUENCE</scope>
    <source>
        <strain evidence="10">CP</strain>
        <tissue evidence="10">Leaves</tissue>
    </source>
</reference>
<keyword evidence="8" id="KW-1133">Transmembrane helix</keyword>
<dbReference type="InterPro" id="IPR038765">
    <property type="entry name" value="Papain-like_cys_pep_sf"/>
</dbReference>
<keyword evidence="5 7" id="KW-0378">Hydrolase</keyword>
<dbReference type="InterPro" id="IPR028889">
    <property type="entry name" value="USP"/>
</dbReference>
<dbReference type="Proteomes" id="UP001180020">
    <property type="component" value="Unassembled WGS sequence"/>
</dbReference>
<gene>
    <name evidence="10" type="primary">UBP27</name>
    <name evidence="10" type="ORF">QJS10_CPA02g00476</name>
</gene>
<feature type="domain" description="USP" evidence="9">
    <location>
        <begin position="1"/>
        <end position="392"/>
    </location>
</feature>
<evidence type="ECO:0000313" key="11">
    <source>
        <dbReference type="Proteomes" id="UP001180020"/>
    </source>
</evidence>
<evidence type="ECO:0000256" key="2">
    <source>
        <dbReference type="ARBA" id="ARBA00009085"/>
    </source>
</evidence>
<evidence type="ECO:0000313" key="10">
    <source>
        <dbReference type="EMBL" id="KAK1322834.1"/>
    </source>
</evidence>
<dbReference type="GO" id="GO:0016579">
    <property type="term" value="P:protein deubiquitination"/>
    <property type="evidence" value="ECO:0007669"/>
    <property type="project" value="InterPro"/>
</dbReference>
<sequence>MDQTSPTHGKTGVKPDLGPGPWVFLTNGLGRLDPLDKTQGFWQRNSPSSQLKNQTMMNCSPSQLHVLVAGALGAGIGLAGLAFAGRGGGGRFGVSWVPGGGDDHRVSLSVAGLQNLGNNCFINVILQISVDVEFFNCLPLSPSLDGSASIVGGCTLEDCLKQFTAVEHVENYQCSSCWHAFTIKYLSLSKEENKGHISFSLVLDFFPFTAAAMGMRIDMHQTPLISHPNHFVVRLGMPMLSRMYGLVDETSSLGACSGDVFTDSTNRTSGDAYMREASEPCVKGTILGTRNCSSSEYKAYQCENMGDNCSNLIPSKNYMYRLSSVVEHYGRSGSGHYTVYRRVRSDSDDNVPVGKSEAIYPHWVHVSDSEVSSVSEETVLAAEASLLFYEKVEVSS</sequence>
<dbReference type="Pfam" id="PF00443">
    <property type="entry name" value="UCH"/>
    <property type="match status" value="1"/>
</dbReference>
<evidence type="ECO:0000256" key="1">
    <source>
        <dbReference type="ARBA" id="ARBA00000707"/>
    </source>
</evidence>
<keyword evidence="6 7" id="KW-0788">Thiol protease</keyword>
<organism evidence="10 11">
    <name type="scientific">Acorus calamus</name>
    <name type="common">Sweet flag</name>
    <dbReference type="NCBI Taxonomy" id="4465"/>
    <lineage>
        <taxon>Eukaryota</taxon>
        <taxon>Viridiplantae</taxon>
        <taxon>Streptophyta</taxon>
        <taxon>Embryophyta</taxon>
        <taxon>Tracheophyta</taxon>
        <taxon>Spermatophyta</taxon>
        <taxon>Magnoliopsida</taxon>
        <taxon>Liliopsida</taxon>
        <taxon>Acoraceae</taxon>
        <taxon>Acorus</taxon>
    </lineage>
</organism>
<dbReference type="Gene3D" id="3.90.70.10">
    <property type="entry name" value="Cysteine proteinases"/>
    <property type="match status" value="1"/>
</dbReference>
<comment type="caution">
    <text evidence="10">The sequence shown here is derived from an EMBL/GenBank/DDBJ whole genome shotgun (WGS) entry which is preliminary data.</text>
</comment>
<dbReference type="PROSITE" id="PS00972">
    <property type="entry name" value="USP_1"/>
    <property type="match status" value="1"/>
</dbReference>
<keyword evidence="8" id="KW-0472">Membrane</keyword>
<comment type="catalytic activity">
    <reaction evidence="1 7">
        <text>Thiol-dependent hydrolysis of ester, thioester, amide, peptide and isopeptide bonds formed by the C-terminal Gly of ubiquitin (a 76-residue protein attached to proteins as an intracellular targeting signal).</text>
        <dbReference type="EC" id="3.4.19.12"/>
    </reaction>
</comment>
<evidence type="ECO:0000256" key="7">
    <source>
        <dbReference type="RuleBase" id="RU366025"/>
    </source>
</evidence>
<dbReference type="GO" id="GO:0005829">
    <property type="term" value="C:cytosol"/>
    <property type="evidence" value="ECO:0007669"/>
    <property type="project" value="TreeGrafter"/>
</dbReference>
<evidence type="ECO:0000256" key="4">
    <source>
        <dbReference type="ARBA" id="ARBA00022786"/>
    </source>
</evidence>
<evidence type="ECO:0000256" key="5">
    <source>
        <dbReference type="ARBA" id="ARBA00022801"/>
    </source>
</evidence>
<evidence type="ECO:0000259" key="9">
    <source>
        <dbReference type="PROSITE" id="PS50235"/>
    </source>
</evidence>
<reference evidence="10" key="1">
    <citation type="journal article" date="2023" name="Nat. Commun.">
        <title>Diploid and tetraploid genomes of Acorus and the evolution of monocots.</title>
        <authorList>
            <person name="Ma L."/>
            <person name="Liu K.W."/>
            <person name="Li Z."/>
            <person name="Hsiao Y.Y."/>
            <person name="Qi Y."/>
            <person name="Fu T."/>
            <person name="Tang G.D."/>
            <person name="Zhang D."/>
            <person name="Sun W.H."/>
            <person name="Liu D.K."/>
            <person name="Li Y."/>
            <person name="Chen G.Z."/>
            <person name="Liu X.D."/>
            <person name="Liao X.Y."/>
            <person name="Jiang Y.T."/>
            <person name="Yu X."/>
            <person name="Hao Y."/>
            <person name="Huang J."/>
            <person name="Zhao X.W."/>
            <person name="Ke S."/>
            <person name="Chen Y.Y."/>
            <person name="Wu W.L."/>
            <person name="Hsu J.L."/>
            <person name="Lin Y.F."/>
            <person name="Huang M.D."/>
            <person name="Li C.Y."/>
            <person name="Huang L."/>
            <person name="Wang Z.W."/>
            <person name="Zhao X."/>
            <person name="Zhong W.Y."/>
            <person name="Peng D.H."/>
            <person name="Ahmad S."/>
            <person name="Lan S."/>
            <person name="Zhang J.S."/>
            <person name="Tsai W.C."/>
            <person name="Van de Peer Y."/>
            <person name="Liu Z.J."/>
        </authorList>
    </citation>
    <scope>NUCLEOTIDE SEQUENCE</scope>
    <source>
        <strain evidence="10">CP</strain>
    </source>
</reference>
<keyword evidence="4 7" id="KW-0833">Ubl conjugation pathway</keyword>
<accession>A0AAV9FB54</accession>
<dbReference type="InterPro" id="IPR050164">
    <property type="entry name" value="Peptidase_C19"/>
</dbReference>
<dbReference type="SUPFAM" id="SSF54001">
    <property type="entry name" value="Cysteine proteinases"/>
    <property type="match status" value="1"/>
</dbReference>
<feature type="transmembrane region" description="Helical" evidence="8">
    <location>
        <begin position="64"/>
        <end position="84"/>
    </location>
</feature>
<dbReference type="EC" id="3.4.19.12" evidence="7"/>
<evidence type="ECO:0000256" key="3">
    <source>
        <dbReference type="ARBA" id="ARBA00022670"/>
    </source>
</evidence>
<evidence type="ECO:0000256" key="6">
    <source>
        <dbReference type="ARBA" id="ARBA00022807"/>
    </source>
</evidence>
<dbReference type="EMBL" id="JAUJYO010000002">
    <property type="protein sequence ID" value="KAK1322834.1"/>
    <property type="molecule type" value="Genomic_DNA"/>
</dbReference>
<dbReference type="PANTHER" id="PTHR24006">
    <property type="entry name" value="UBIQUITIN CARBOXYL-TERMINAL HYDROLASE"/>
    <property type="match status" value="1"/>
</dbReference>
<dbReference type="GO" id="GO:0005634">
    <property type="term" value="C:nucleus"/>
    <property type="evidence" value="ECO:0007669"/>
    <property type="project" value="TreeGrafter"/>
</dbReference>
<dbReference type="GO" id="GO:0006508">
    <property type="term" value="P:proteolysis"/>
    <property type="evidence" value="ECO:0007669"/>
    <property type="project" value="UniProtKB-KW"/>
</dbReference>
<dbReference type="PANTHER" id="PTHR24006:SF888">
    <property type="entry name" value="UBIQUITIN CARBOXYL-TERMINAL HYDROLASE 30"/>
    <property type="match status" value="1"/>
</dbReference>
<keyword evidence="3 7" id="KW-0645">Protease</keyword>
<keyword evidence="11" id="KW-1185">Reference proteome</keyword>
<protein>
    <recommendedName>
        <fullName evidence="7">Ubiquitin carboxyl-terminal hydrolase</fullName>
        <ecNumber evidence="7">3.4.19.12</ecNumber>
    </recommendedName>
</protein>